<dbReference type="PANTHER" id="PTHR35894:SF1">
    <property type="entry name" value="PHOSPHORIBULOKINASE _ URIDINE KINASE FAMILY"/>
    <property type="match status" value="1"/>
</dbReference>
<dbReference type="Proteomes" id="UP001596414">
    <property type="component" value="Unassembled WGS sequence"/>
</dbReference>
<dbReference type="Gene3D" id="3.40.50.300">
    <property type="entry name" value="P-loop containing nucleotide triphosphate hydrolases"/>
    <property type="match status" value="1"/>
</dbReference>
<evidence type="ECO:0000256" key="4">
    <source>
        <dbReference type="SAM" id="MobiDB-lite"/>
    </source>
</evidence>
<dbReference type="GO" id="GO:0006260">
    <property type="term" value="P:DNA replication"/>
    <property type="evidence" value="ECO:0007669"/>
    <property type="project" value="UniProtKB-KW"/>
</dbReference>
<evidence type="ECO:0000256" key="3">
    <source>
        <dbReference type="ARBA" id="ARBA00022840"/>
    </source>
</evidence>
<proteinExistence type="predicted"/>
<dbReference type="SUPFAM" id="SSF52540">
    <property type="entry name" value="P-loop containing nucleoside triphosphate hydrolases"/>
    <property type="match status" value="1"/>
</dbReference>
<keyword evidence="1" id="KW-0235">DNA replication</keyword>
<dbReference type="SMART" id="SM00382">
    <property type="entry name" value="AAA"/>
    <property type="match status" value="1"/>
</dbReference>
<feature type="compositionally biased region" description="Basic and acidic residues" evidence="4">
    <location>
        <begin position="17"/>
        <end position="32"/>
    </location>
</feature>
<evidence type="ECO:0000259" key="5">
    <source>
        <dbReference type="SMART" id="SM00382"/>
    </source>
</evidence>
<keyword evidence="2" id="KW-0547">Nucleotide-binding</keyword>
<organism evidence="6 7">
    <name type="scientific">Halovenus rubra</name>
    <dbReference type="NCBI Taxonomy" id="869890"/>
    <lineage>
        <taxon>Archaea</taxon>
        <taxon>Methanobacteriati</taxon>
        <taxon>Methanobacteriota</taxon>
        <taxon>Stenosarchaea group</taxon>
        <taxon>Halobacteria</taxon>
        <taxon>Halobacteriales</taxon>
        <taxon>Haloarculaceae</taxon>
        <taxon>Halovenus</taxon>
    </lineage>
</organism>
<dbReference type="EMBL" id="JBHSZQ010000047">
    <property type="protein sequence ID" value="MFC7126767.1"/>
    <property type="molecule type" value="Genomic_DNA"/>
</dbReference>
<dbReference type="GO" id="GO:0005524">
    <property type="term" value="F:ATP binding"/>
    <property type="evidence" value="ECO:0007669"/>
    <property type="project" value="UniProtKB-KW"/>
</dbReference>
<dbReference type="Pfam" id="PF13401">
    <property type="entry name" value="AAA_22"/>
    <property type="match status" value="1"/>
</dbReference>
<gene>
    <name evidence="6" type="ORF">ACFQJ7_12155</name>
</gene>
<name>A0ABD5XED7_9EURY</name>
<dbReference type="PANTHER" id="PTHR35894">
    <property type="entry name" value="GENERAL SECRETION PATHWAY PROTEIN A-RELATED"/>
    <property type="match status" value="1"/>
</dbReference>
<reference evidence="6 7" key="1">
    <citation type="journal article" date="2014" name="Int. J. Syst. Evol. Microbiol.">
        <title>Complete genome sequence of Corynebacterium casei LMG S-19264T (=DSM 44701T), isolated from a smear-ripened cheese.</title>
        <authorList>
            <consortium name="US DOE Joint Genome Institute (JGI-PGF)"/>
            <person name="Walter F."/>
            <person name="Albersmeier A."/>
            <person name="Kalinowski J."/>
            <person name="Ruckert C."/>
        </authorList>
    </citation>
    <scope>NUCLEOTIDE SEQUENCE [LARGE SCALE GENOMIC DNA]</scope>
    <source>
        <strain evidence="6 7">CGMCC 4.7215</strain>
    </source>
</reference>
<evidence type="ECO:0000256" key="1">
    <source>
        <dbReference type="ARBA" id="ARBA00022705"/>
    </source>
</evidence>
<evidence type="ECO:0000256" key="2">
    <source>
        <dbReference type="ARBA" id="ARBA00022741"/>
    </source>
</evidence>
<protein>
    <submittedName>
        <fullName evidence="6">AAA family ATPase</fullName>
    </submittedName>
</protein>
<comment type="caution">
    <text evidence="6">The sequence shown here is derived from an EMBL/GenBank/DDBJ whole genome shotgun (WGS) entry which is preliminary data.</text>
</comment>
<evidence type="ECO:0000313" key="6">
    <source>
        <dbReference type="EMBL" id="MFC7126767.1"/>
    </source>
</evidence>
<dbReference type="AlphaFoldDB" id="A0ABD5XED7"/>
<dbReference type="InterPro" id="IPR049945">
    <property type="entry name" value="AAA_22"/>
</dbReference>
<dbReference type="InterPro" id="IPR003593">
    <property type="entry name" value="AAA+_ATPase"/>
</dbReference>
<accession>A0ABD5XED7</accession>
<keyword evidence="3" id="KW-0067">ATP-binding</keyword>
<feature type="domain" description="AAA+ ATPase" evidence="5">
    <location>
        <begin position="109"/>
        <end position="266"/>
    </location>
</feature>
<dbReference type="InterPro" id="IPR027417">
    <property type="entry name" value="P-loop_NTPase"/>
</dbReference>
<sequence length="358" mass="40400">MDGDKNGMKSTNVDGFQGKDKNGGSKTDERPNRFVEMMAGDYEKEGVFSSRFAEIKPILLSFGRALGGQPEHLDDLPFTEESGTEKMPEPLYVRHDEEMLTQLTSWLLQGQHIGLVSPYGTGKTALREIAARDLGDRDDFVVANVKNPNATTERGLYEGVIKAARDAGYKIDPENYWQVRNGIPWATAETRDAVRETSQKARKDDTTVLLIVDEIEDLPTKLLSPLQTTGDLGVRLFLSGTPEGKERLHEFRETLDSRVRYYEEINPFSPADIAEYIARSFAYFCDESYDGQQPPLFTAEAIKWIHDQTDGNPREVRLECMDLFARAAFVWHRSGHDIGRINITPALRHRNISMAPPD</sequence>
<feature type="region of interest" description="Disordered" evidence="4">
    <location>
        <begin position="1"/>
        <end position="32"/>
    </location>
</feature>
<dbReference type="RefSeq" id="WP_267637407.1">
    <property type="nucleotide sequence ID" value="NZ_JAODIY010000009.1"/>
</dbReference>
<evidence type="ECO:0000313" key="7">
    <source>
        <dbReference type="Proteomes" id="UP001596414"/>
    </source>
</evidence>
<dbReference type="InterPro" id="IPR052026">
    <property type="entry name" value="ExeA_AAA_ATPase_DNA-bind"/>
</dbReference>